<feature type="transmembrane region" description="Helical" evidence="1">
    <location>
        <begin position="282"/>
        <end position="308"/>
    </location>
</feature>
<dbReference type="Pfam" id="PF01757">
    <property type="entry name" value="Acyl_transf_3"/>
    <property type="match status" value="1"/>
</dbReference>
<feature type="domain" description="Acyltransferase 3" evidence="2">
    <location>
        <begin position="13"/>
        <end position="333"/>
    </location>
</feature>
<feature type="transmembrane region" description="Helical" evidence="1">
    <location>
        <begin position="197"/>
        <end position="216"/>
    </location>
</feature>
<evidence type="ECO:0000256" key="1">
    <source>
        <dbReference type="SAM" id="Phobius"/>
    </source>
</evidence>
<dbReference type="InterPro" id="IPR002656">
    <property type="entry name" value="Acyl_transf_3_dom"/>
</dbReference>
<keyword evidence="3" id="KW-0012">Acyltransferase</keyword>
<keyword evidence="1" id="KW-0812">Transmembrane</keyword>
<dbReference type="GO" id="GO:0016746">
    <property type="term" value="F:acyltransferase activity"/>
    <property type="evidence" value="ECO:0007669"/>
    <property type="project" value="UniProtKB-KW"/>
</dbReference>
<accession>A0ABZ2LEN9</accession>
<keyword evidence="1" id="KW-1133">Transmembrane helix</keyword>
<feature type="transmembrane region" description="Helical" evidence="1">
    <location>
        <begin position="164"/>
        <end position="185"/>
    </location>
</feature>
<dbReference type="EMBL" id="CP089983">
    <property type="protein sequence ID" value="WXB07635.1"/>
    <property type="molecule type" value="Genomic_DNA"/>
</dbReference>
<dbReference type="PANTHER" id="PTHR23028:SF53">
    <property type="entry name" value="ACYL_TRANSF_3 DOMAIN-CONTAINING PROTEIN"/>
    <property type="match status" value="1"/>
</dbReference>
<proteinExistence type="predicted"/>
<gene>
    <name evidence="3" type="ORF">LVJ94_10375</name>
</gene>
<reference evidence="3" key="1">
    <citation type="submission" date="2021-12" db="EMBL/GenBank/DDBJ databases">
        <title>Discovery of the Pendulisporaceae a myxobacterial family with distinct sporulation behavior and unique specialized metabolism.</title>
        <authorList>
            <person name="Garcia R."/>
            <person name="Popoff A."/>
            <person name="Bader C.D."/>
            <person name="Loehr J."/>
            <person name="Walesch S."/>
            <person name="Walt C."/>
            <person name="Boldt J."/>
            <person name="Bunk B."/>
            <person name="Haeckl F.J.F.P.J."/>
            <person name="Gunesch A.P."/>
            <person name="Birkelbach J."/>
            <person name="Nuebel U."/>
            <person name="Pietschmann T."/>
            <person name="Bach T."/>
            <person name="Mueller R."/>
        </authorList>
    </citation>
    <scope>NUCLEOTIDE SEQUENCE</scope>
    <source>
        <strain evidence="3">MSr11367</strain>
    </source>
</reference>
<evidence type="ECO:0000259" key="2">
    <source>
        <dbReference type="Pfam" id="PF01757"/>
    </source>
</evidence>
<dbReference type="RefSeq" id="WP_394837300.1">
    <property type="nucleotide sequence ID" value="NZ_CP089929.1"/>
</dbReference>
<feature type="transmembrane region" description="Helical" evidence="1">
    <location>
        <begin position="314"/>
        <end position="337"/>
    </location>
</feature>
<keyword evidence="3" id="KW-0808">Transferase</keyword>
<keyword evidence="4" id="KW-1185">Reference proteome</keyword>
<dbReference type="InterPro" id="IPR050879">
    <property type="entry name" value="Acyltransferase_3"/>
</dbReference>
<protein>
    <submittedName>
        <fullName evidence="3">Acyltransferase</fullName>
    </submittedName>
</protein>
<name>A0ABZ2LEN9_9BACT</name>
<evidence type="ECO:0000313" key="3">
    <source>
        <dbReference type="EMBL" id="WXB07635.1"/>
    </source>
</evidence>
<dbReference type="PANTHER" id="PTHR23028">
    <property type="entry name" value="ACETYLTRANSFERASE"/>
    <property type="match status" value="1"/>
</dbReference>
<feature type="transmembrane region" description="Helical" evidence="1">
    <location>
        <begin position="133"/>
        <end position="152"/>
    </location>
</feature>
<evidence type="ECO:0000313" key="4">
    <source>
        <dbReference type="Proteomes" id="UP001374803"/>
    </source>
</evidence>
<organism evidence="3 4">
    <name type="scientific">Pendulispora rubella</name>
    <dbReference type="NCBI Taxonomy" id="2741070"/>
    <lineage>
        <taxon>Bacteria</taxon>
        <taxon>Pseudomonadati</taxon>
        <taxon>Myxococcota</taxon>
        <taxon>Myxococcia</taxon>
        <taxon>Myxococcales</taxon>
        <taxon>Sorangiineae</taxon>
        <taxon>Pendulisporaceae</taxon>
        <taxon>Pendulispora</taxon>
    </lineage>
</organism>
<dbReference type="Proteomes" id="UP001374803">
    <property type="component" value="Chromosome"/>
</dbReference>
<sequence>MRFEAYHRTARFASLDGLRCLSILPVIWHHATPRPLEGILGRGPFGVDLFFAISGFLITTLLLREGEGLSLKNFYVRRALRIFPLYYAVLGLYALRGWLLLPDSPIRSHFLRNLPFYSTYTSNWFVDFDVPHAIVFGFSWSLAVEEQFYLVWPWVLRARGRMHLPAVFMLGCLALDYTLEHGHLAAYVDSTGLAHRILTSMATPICLGAVVAYALHFRKSFSAVDTMLGRRCSAPILLLALAGLLAADGTPLFVIHIVMALLVASVCIRGDHGLSKLLDIPVLRLVGVVSYGMYLFHVSVITGVKWLLPDAWRLAPVLFVLATCITFALAWGSYRFFEMPFLGLKNRFRS</sequence>
<keyword evidence="1" id="KW-0472">Membrane</keyword>
<feature type="transmembrane region" description="Helical" evidence="1">
    <location>
        <begin position="84"/>
        <end position="101"/>
    </location>
</feature>